<evidence type="ECO:0008006" key="3">
    <source>
        <dbReference type="Google" id="ProtNLM"/>
    </source>
</evidence>
<organism evidence="1 2">
    <name type="scientific">Pycnoporus cinnabarinus</name>
    <name type="common">Cinnabar-red polypore</name>
    <name type="synonym">Trametes cinnabarina</name>
    <dbReference type="NCBI Taxonomy" id="5643"/>
    <lineage>
        <taxon>Eukaryota</taxon>
        <taxon>Fungi</taxon>
        <taxon>Dikarya</taxon>
        <taxon>Basidiomycota</taxon>
        <taxon>Agaricomycotina</taxon>
        <taxon>Agaricomycetes</taxon>
        <taxon>Polyporales</taxon>
        <taxon>Polyporaceae</taxon>
        <taxon>Trametes</taxon>
    </lineage>
</organism>
<dbReference type="Gene3D" id="3.40.630.10">
    <property type="entry name" value="Zn peptidases"/>
    <property type="match status" value="1"/>
</dbReference>
<gene>
    <name evidence="1" type="ORF">BN946_scf184757.g9</name>
</gene>
<dbReference type="STRING" id="5643.A0A060SS52"/>
<dbReference type="AlphaFoldDB" id="A0A060SS52"/>
<dbReference type="SUPFAM" id="SSF53187">
    <property type="entry name" value="Zn-dependent exopeptidases"/>
    <property type="match status" value="1"/>
</dbReference>
<protein>
    <recommendedName>
        <fullName evidence="3">Peptide hydrolase</fullName>
    </recommendedName>
</protein>
<keyword evidence="2" id="KW-1185">Reference proteome</keyword>
<accession>A0A060SS52</accession>
<evidence type="ECO:0000313" key="2">
    <source>
        <dbReference type="Proteomes" id="UP000029665"/>
    </source>
</evidence>
<dbReference type="Proteomes" id="UP000029665">
    <property type="component" value="Unassembled WGS sequence"/>
</dbReference>
<proteinExistence type="predicted"/>
<reference evidence="1" key="1">
    <citation type="submission" date="2014-01" db="EMBL/GenBank/DDBJ databases">
        <title>The genome of the white-rot fungus Pycnoporus cinnabarinus: a basidiomycete model with a versatile arsenal for lignocellulosic biomass breakdown.</title>
        <authorList>
            <person name="Levasseur A."/>
            <person name="Lomascolo A."/>
            <person name="Ruiz-Duenas F.J."/>
            <person name="Uzan E."/>
            <person name="Piumi F."/>
            <person name="Kues U."/>
            <person name="Ram A.F.J."/>
            <person name="Murat C."/>
            <person name="Haon M."/>
            <person name="Benoit I."/>
            <person name="Arfi Y."/>
            <person name="Chevret D."/>
            <person name="Drula E."/>
            <person name="Kwon M.J."/>
            <person name="Gouret P."/>
            <person name="Lesage-Meessen L."/>
            <person name="Lombard V."/>
            <person name="Mariette J."/>
            <person name="Noirot C."/>
            <person name="Park J."/>
            <person name="Patyshakuliyeva A."/>
            <person name="Wieneger R.A.B."/>
            <person name="Wosten H.A.B."/>
            <person name="Martin F."/>
            <person name="Coutinho P.M."/>
            <person name="de Vries R."/>
            <person name="Martinez A.T."/>
            <person name="Klopp C."/>
            <person name="Pontarotti P."/>
            <person name="Henrissat B."/>
            <person name="Record E."/>
        </authorList>
    </citation>
    <scope>NUCLEOTIDE SEQUENCE [LARGE SCALE GENOMIC DNA]</scope>
    <source>
        <strain evidence="1">BRFM137</strain>
    </source>
</reference>
<comment type="caution">
    <text evidence="1">The sequence shown here is derived from an EMBL/GenBank/DDBJ whole genome shotgun (WGS) entry which is preliminary data.</text>
</comment>
<dbReference type="HOGENOM" id="CLU_2211294_0_0_1"/>
<evidence type="ECO:0000313" key="1">
    <source>
        <dbReference type="EMBL" id="CDO75054.1"/>
    </source>
</evidence>
<dbReference type="OrthoDB" id="10013407at2759"/>
<sequence length="107" mass="11485">MLSNEPRAQGANITLMIAADMLAYRVPGVPLQLGLSDPSFIGTVELTHILSNVSAIYSPELIVGYFPYPGGSDHQSFHEHGYPATQLYELGGYTADPMSHSSVGEMS</sequence>
<dbReference type="EMBL" id="CCBP010000235">
    <property type="protein sequence ID" value="CDO75054.1"/>
    <property type="molecule type" value="Genomic_DNA"/>
</dbReference>
<name>A0A060SS52_PYCCI</name>